<dbReference type="EMBL" id="JBAMIC010004070">
    <property type="protein sequence ID" value="KAK7087367.1"/>
    <property type="molecule type" value="Genomic_DNA"/>
</dbReference>
<evidence type="ECO:0000256" key="10">
    <source>
        <dbReference type="PROSITE-ProRule" id="PRU00723"/>
    </source>
</evidence>
<comment type="subcellular location">
    <subcellularLocation>
        <location evidence="2 11">Cytoplasm</location>
    </subcellularLocation>
</comment>
<comment type="function">
    <text evidence="11">Adenosyl-L-methionine (AdoMet)-dependent tRNA (uracil-O(2)-)-methyltransferase.</text>
</comment>
<organism evidence="14 15">
    <name type="scientific">Littorina saxatilis</name>
    <dbReference type="NCBI Taxonomy" id="31220"/>
    <lineage>
        <taxon>Eukaryota</taxon>
        <taxon>Metazoa</taxon>
        <taxon>Spiralia</taxon>
        <taxon>Lophotrochozoa</taxon>
        <taxon>Mollusca</taxon>
        <taxon>Gastropoda</taxon>
        <taxon>Caenogastropoda</taxon>
        <taxon>Littorinimorpha</taxon>
        <taxon>Littorinoidea</taxon>
        <taxon>Littorinidae</taxon>
        <taxon>Littorina</taxon>
    </lineage>
</organism>
<evidence type="ECO:0000256" key="11">
    <source>
        <dbReference type="RuleBase" id="RU368004"/>
    </source>
</evidence>
<accession>A0AAN9AI64</accession>
<evidence type="ECO:0000259" key="13">
    <source>
        <dbReference type="PROSITE" id="PS50103"/>
    </source>
</evidence>
<evidence type="ECO:0000256" key="4">
    <source>
        <dbReference type="ARBA" id="ARBA00022490"/>
    </source>
</evidence>
<name>A0AAN9AI64_9CAEN</name>
<dbReference type="InterPro" id="IPR011671">
    <property type="entry name" value="tRNA_uracil_MeTrfase"/>
</dbReference>
<dbReference type="Gene3D" id="4.10.1000.10">
    <property type="entry name" value="Zinc finger, CCCH-type"/>
    <property type="match status" value="1"/>
</dbReference>
<keyword evidence="10" id="KW-0479">Metal-binding</keyword>
<keyword evidence="10" id="KW-0862">Zinc</keyword>
<dbReference type="Pfam" id="PF07757">
    <property type="entry name" value="AdoMet_MTase"/>
    <property type="match status" value="1"/>
</dbReference>
<proteinExistence type="inferred from homology"/>
<dbReference type="InterPro" id="IPR029063">
    <property type="entry name" value="SAM-dependent_MTases_sf"/>
</dbReference>
<dbReference type="GO" id="GO:0005737">
    <property type="term" value="C:cytoplasm"/>
    <property type="evidence" value="ECO:0007669"/>
    <property type="project" value="UniProtKB-SubCell"/>
</dbReference>
<evidence type="ECO:0000256" key="2">
    <source>
        <dbReference type="ARBA" id="ARBA00004496"/>
    </source>
</evidence>
<dbReference type="GO" id="GO:0008270">
    <property type="term" value="F:zinc ion binding"/>
    <property type="evidence" value="ECO:0007669"/>
    <property type="project" value="UniProtKB-KW"/>
</dbReference>
<dbReference type="EC" id="2.1.1.211" evidence="11"/>
<comment type="catalytic activity">
    <reaction evidence="9 11">
        <text>uridine(44) in tRNA(Ser) + S-adenosyl-L-methionine = 2'-O-methyluridine(44) in tRNA(Ser) + S-adenosyl-L-homocysteine + H(+)</text>
        <dbReference type="Rhea" id="RHEA:43100"/>
        <dbReference type="Rhea" id="RHEA-COMP:10339"/>
        <dbReference type="Rhea" id="RHEA-COMP:10340"/>
        <dbReference type="ChEBI" id="CHEBI:15378"/>
        <dbReference type="ChEBI" id="CHEBI:57856"/>
        <dbReference type="ChEBI" id="CHEBI:59789"/>
        <dbReference type="ChEBI" id="CHEBI:65315"/>
        <dbReference type="ChEBI" id="CHEBI:74478"/>
        <dbReference type="EC" id="2.1.1.211"/>
    </reaction>
</comment>
<keyword evidence="8 11" id="KW-0819">tRNA processing</keyword>
<evidence type="ECO:0000256" key="6">
    <source>
        <dbReference type="ARBA" id="ARBA00022679"/>
    </source>
</evidence>
<feature type="compositionally biased region" description="Low complexity" evidence="12">
    <location>
        <begin position="476"/>
        <end position="491"/>
    </location>
</feature>
<dbReference type="PANTHER" id="PTHR21210">
    <property type="entry name" value="TRNA (URACIL-O(2)-)-METHYLTRANSFERASE-RELATED"/>
    <property type="match status" value="1"/>
</dbReference>
<evidence type="ECO:0000313" key="15">
    <source>
        <dbReference type="Proteomes" id="UP001374579"/>
    </source>
</evidence>
<feature type="zinc finger region" description="C3H1-type" evidence="10">
    <location>
        <begin position="642"/>
        <end position="671"/>
    </location>
</feature>
<dbReference type="SUPFAM" id="SSF53335">
    <property type="entry name" value="S-adenosyl-L-methionine-dependent methyltransferases"/>
    <property type="match status" value="1"/>
</dbReference>
<comment type="function">
    <text evidence="1">Probable adenosyl-L-methionine (AdoMet)-dependent tRNA (uracil-O(2)-)-methyltransferase.</text>
</comment>
<dbReference type="PROSITE" id="PS50103">
    <property type="entry name" value="ZF_C3H1"/>
    <property type="match status" value="1"/>
</dbReference>
<dbReference type="PANTHER" id="PTHR21210:SF0">
    <property type="entry name" value="TRNA (URACIL-O(2)-)-METHYLTRANSFERASE-RELATED"/>
    <property type="match status" value="1"/>
</dbReference>
<evidence type="ECO:0000256" key="8">
    <source>
        <dbReference type="ARBA" id="ARBA00022694"/>
    </source>
</evidence>
<dbReference type="InterPro" id="IPR000571">
    <property type="entry name" value="Znf_CCCH"/>
</dbReference>
<evidence type="ECO:0000256" key="7">
    <source>
        <dbReference type="ARBA" id="ARBA00022691"/>
    </source>
</evidence>
<keyword evidence="6 11" id="KW-0808">Transferase</keyword>
<keyword evidence="15" id="KW-1185">Reference proteome</keyword>
<evidence type="ECO:0000313" key="14">
    <source>
        <dbReference type="EMBL" id="KAK7087367.1"/>
    </source>
</evidence>
<sequence>MTFHEKLSSIGTFPTEGGTLKGFLDAVTIWINKPHVVNRRLCGTKIKQITTAESQDTVERIVSNIVTGHNDCSETKGSDNTHNLEVDLKETDAKFVVIIREMLPKNSKIFPTLLEAVVFDSSSRIVTFHPLCFSKTTAVTQTEQTESTDASTEVAYGFSFVCEKDDHSHIELVCSSSLEMDIAASFHPSPRWLLDSLAPKVRQWTEMTDLTTSVTSLRLVSIDSYNQLYCTLKEKYGADLVKNWTESTDPQKFVYEDIGIATYLLLIWEEDRQKTGRTKKQTFVDLGCGNGLLVYILTKEGHAGLGVDLRKRNIWAKYDTDVRLEERSITPSADNLFPDFDWIIGNHSDELTPWIPVIAARSSYSCSYLVLPCCLHDFNRRFNTRVKGETSYRSYLTYIQQVGRACGFLVEEDTLRIPSTKRVCQIGRHRTYPADQEAEADTQRQQFIDDRCTTKLTPHPAKPSNNSSPTNHIDQSTDLGSSSSSPDTQSLKRTIDGAVGDQSRPGDVKCESGTWTENFQARSNTERVRNCQKVSWATKDRVVRAVFDSVMNADDAVTALGHDGKAWRKGGSIALGKVAEMLDSATRDELKSECGGVQTLLRNHHNIFQVSGGKVQLRDFSVANPWSQHKTAKSGKGDNSVLKTSLCWFHAYHPDGCPRASQDCSFAHGAGELRPREIVKKK</sequence>
<evidence type="ECO:0000256" key="1">
    <source>
        <dbReference type="ARBA" id="ARBA00002778"/>
    </source>
</evidence>
<feature type="domain" description="C3H1-type" evidence="13">
    <location>
        <begin position="642"/>
        <end position="671"/>
    </location>
</feature>
<protein>
    <recommendedName>
        <fullName evidence="11">tRNA (uracil-O(2)-)-methyltransferase</fullName>
        <ecNumber evidence="11">2.1.1.211</ecNumber>
    </recommendedName>
</protein>
<keyword evidence="5 11" id="KW-0489">Methyltransferase</keyword>
<comment type="caution">
    <text evidence="14">The sequence shown here is derived from an EMBL/GenBank/DDBJ whole genome shotgun (WGS) entry which is preliminary data.</text>
</comment>
<dbReference type="GO" id="GO:0141101">
    <property type="term" value="F:tRNA(Ser) (uridine(44)-2'-O-)-methyltransferase activity"/>
    <property type="evidence" value="ECO:0007669"/>
    <property type="project" value="UniProtKB-EC"/>
</dbReference>
<evidence type="ECO:0000256" key="12">
    <source>
        <dbReference type="SAM" id="MobiDB-lite"/>
    </source>
</evidence>
<reference evidence="14 15" key="1">
    <citation type="submission" date="2024-02" db="EMBL/GenBank/DDBJ databases">
        <title>Chromosome-scale genome assembly of the rough periwinkle Littorina saxatilis.</title>
        <authorList>
            <person name="De Jode A."/>
            <person name="Faria R."/>
            <person name="Formenti G."/>
            <person name="Sims Y."/>
            <person name="Smith T.P."/>
            <person name="Tracey A."/>
            <person name="Wood J.M.D."/>
            <person name="Zagrodzka Z.B."/>
            <person name="Johannesson K."/>
            <person name="Butlin R.K."/>
            <person name="Leder E.H."/>
        </authorList>
    </citation>
    <scope>NUCLEOTIDE SEQUENCE [LARGE SCALE GENOMIC DNA]</scope>
    <source>
        <strain evidence="14">Snail1</strain>
        <tissue evidence="14">Muscle</tissue>
    </source>
</reference>
<dbReference type="AlphaFoldDB" id="A0AAN9AI64"/>
<evidence type="ECO:0000256" key="9">
    <source>
        <dbReference type="ARBA" id="ARBA00047957"/>
    </source>
</evidence>
<dbReference type="Proteomes" id="UP001374579">
    <property type="component" value="Unassembled WGS sequence"/>
</dbReference>
<gene>
    <name evidence="14" type="ORF">V1264_021429</name>
</gene>
<comment type="similarity">
    <text evidence="3 11">Belongs to the TRM44 family.</text>
</comment>
<evidence type="ECO:0000256" key="5">
    <source>
        <dbReference type="ARBA" id="ARBA00022603"/>
    </source>
</evidence>
<feature type="region of interest" description="Disordered" evidence="12">
    <location>
        <begin position="454"/>
        <end position="512"/>
    </location>
</feature>
<feature type="compositionally biased region" description="Polar residues" evidence="12">
    <location>
        <begin position="463"/>
        <end position="474"/>
    </location>
</feature>
<keyword evidence="7 11" id="KW-0949">S-adenosyl-L-methionine</keyword>
<keyword evidence="10" id="KW-0863">Zinc-finger</keyword>
<dbReference type="GO" id="GO:0030488">
    <property type="term" value="P:tRNA methylation"/>
    <property type="evidence" value="ECO:0007669"/>
    <property type="project" value="UniProtKB-UniRule"/>
</dbReference>
<evidence type="ECO:0000256" key="3">
    <source>
        <dbReference type="ARBA" id="ARBA00009056"/>
    </source>
</evidence>
<keyword evidence="4 11" id="KW-0963">Cytoplasm</keyword>